<comment type="caution">
    <text evidence="2">The sequence shown here is derived from an EMBL/GenBank/DDBJ whole genome shotgun (WGS) entry which is preliminary data.</text>
</comment>
<dbReference type="PANTHER" id="PTHR14955">
    <property type="entry name" value="RETINOIC ACID INDUCED 1/TRANSCRIPTION FACTOR 20"/>
    <property type="match status" value="1"/>
</dbReference>
<feature type="region of interest" description="Disordered" evidence="1">
    <location>
        <begin position="1"/>
        <end position="38"/>
    </location>
</feature>
<feature type="non-terminal residue" evidence="2">
    <location>
        <position position="65"/>
    </location>
</feature>
<evidence type="ECO:0000313" key="2">
    <source>
        <dbReference type="EMBL" id="PNI17203.1"/>
    </source>
</evidence>
<dbReference type="Proteomes" id="UP000236370">
    <property type="component" value="Unassembled WGS sequence"/>
</dbReference>
<evidence type="ECO:0000256" key="1">
    <source>
        <dbReference type="SAM" id="MobiDB-lite"/>
    </source>
</evidence>
<sequence>MQSFRERCGFHGKQQNYQQTSQETSRLENYRQPSQAGLSCDRQRLLAKDYYNPQPYPSYEGGAGT</sequence>
<dbReference type="EMBL" id="NBAG03000529">
    <property type="protein sequence ID" value="PNI17203.1"/>
    <property type="molecule type" value="Genomic_DNA"/>
</dbReference>
<accession>A0A2J8J351</accession>
<organism evidence="2 3">
    <name type="scientific">Pan troglodytes</name>
    <name type="common">Chimpanzee</name>
    <dbReference type="NCBI Taxonomy" id="9598"/>
    <lineage>
        <taxon>Eukaryota</taxon>
        <taxon>Metazoa</taxon>
        <taxon>Chordata</taxon>
        <taxon>Craniata</taxon>
        <taxon>Vertebrata</taxon>
        <taxon>Euteleostomi</taxon>
        <taxon>Mammalia</taxon>
        <taxon>Eutheria</taxon>
        <taxon>Euarchontoglires</taxon>
        <taxon>Primates</taxon>
        <taxon>Haplorrhini</taxon>
        <taxon>Catarrhini</taxon>
        <taxon>Hominidae</taxon>
        <taxon>Pan</taxon>
    </lineage>
</organism>
<reference evidence="2 3" key="1">
    <citation type="submission" date="2017-12" db="EMBL/GenBank/DDBJ databases">
        <title>High-resolution comparative analysis of great ape genomes.</title>
        <authorList>
            <person name="Pollen A."/>
            <person name="Hastie A."/>
            <person name="Hormozdiari F."/>
            <person name="Dougherty M."/>
            <person name="Liu R."/>
            <person name="Chaisson M."/>
            <person name="Hoppe E."/>
            <person name="Hill C."/>
            <person name="Pang A."/>
            <person name="Hillier L."/>
            <person name="Baker C."/>
            <person name="Armstrong J."/>
            <person name="Shendure J."/>
            <person name="Paten B."/>
            <person name="Wilson R."/>
            <person name="Chao H."/>
            <person name="Schneider V."/>
            <person name="Ventura M."/>
            <person name="Kronenberg Z."/>
            <person name="Murali S."/>
            <person name="Gordon D."/>
            <person name="Cantsilieris S."/>
            <person name="Munson K."/>
            <person name="Nelson B."/>
            <person name="Raja A."/>
            <person name="Underwood J."/>
            <person name="Diekhans M."/>
            <person name="Fiddes I."/>
            <person name="Haussler D."/>
            <person name="Eichler E."/>
        </authorList>
    </citation>
    <scope>NUCLEOTIDE SEQUENCE [LARGE SCALE GENOMIC DNA]</scope>
    <source>
        <strain evidence="2">Yerkes chimp pedigree #C0471</strain>
    </source>
</reference>
<evidence type="ECO:0000313" key="3">
    <source>
        <dbReference type="Proteomes" id="UP000236370"/>
    </source>
</evidence>
<proteinExistence type="predicted"/>
<dbReference type="PANTHER" id="PTHR14955:SF6">
    <property type="entry name" value="RETINOIC ACID-INDUCED PROTEIN 1"/>
    <property type="match status" value="1"/>
</dbReference>
<protein>
    <submittedName>
        <fullName evidence="2">RAI1 isoform 3</fullName>
    </submittedName>
</protein>
<dbReference type="InterPro" id="IPR052440">
    <property type="entry name" value="Trans_Reg/Chrom_Remod"/>
</dbReference>
<feature type="compositionally biased region" description="Polar residues" evidence="1">
    <location>
        <begin position="13"/>
        <end position="24"/>
    </location>
</feature>
<gene>
    <name evidence="2" type="ORF">CK820_G0051090</name>
</gene>
<name>A0A2J8J351_PANTR</name>
<dbReference type="AlphaFoldDB" id="A0A2J8J351"/>